<dbReference type="FunFam" id="3.30.300.30:FF:000007">
    <property type="entry name" value="4-coumarate--CoA ligase 2"/>
    <property type="match status" value="1"/>
</dbReference>
<evidence type="ECO:0000256" key="1">
    <source>
        <dbReference type="ARBA" id="ARBA00004275"/>
    </source>
</evidence>
<evidence type="ECO:0000259" key="6">
    <source>
        <dbReference type="Pfam" id="PF13193"/>
    </source>
</evidence>
<dbReference type="InterPro" id="IPR000873">
    <property type="entry name" value="AMP-dep_synth/lig_dom"/>
</dbReference>
<keyword evidence="3 11" id="KW-0436">Ligase</keyword>
<dbReference type="EMBL" id="GBHO01007328">
    <property type="protein sequence ID" value="JAG36276.1"/>
    <property type="molecule type" value="Transcribed_RNA"/>
</dbReference>
<dbReference type="PANTHER" id="PTHR24096:SF149">
    <property type="entry name" value="AMP-BINDING DOMAIN-CONTAINING PROTEIN-RELATED"/>
    <property type="match status" value="1"/>
</dbReference>
<dbReference type="GO" id="GO:0016405">
    <property type="term" value="F:CoA-ligase activity"/>
    <property type="evidence" value="ECO:0007669"/>
    <property type="project" value="TreeGrafter"/>
</dbReference>
<organism evidence="11">
    <name type="scientific">Lygus hesperus</name>
    <name type="common">Western plant bug</name>
    <dbReference type="NCBI Taxonomy" id="30085"/>
    <lineage>
        <taxon>Eukaryota</taxon>
        <taxon>Metazoa</taxon>
        <taxon>Ecdysozoa</taxon>
        <taxon>Arthropoda</taxon>
        <taxon>Hexapoda</taxon>
        <taxon>Insecta</taxon>
        <taxon>Pterygota</taxon>
        <taxon>Neoptera</taxon>
        <taxon>Paraneoptera</taxon>
        <taxon>Hemiptera</taxon>
        <taxon>Heteroptera</taxon>
        <taxon>Panheteroptera</taxon>
        <taxon>Cimicomorpha</taxon>
        <taxon>Miridae</taxon>
        <taxon>Mirini</taxon>
        <taxon>Lygus</taxon>
    </lineage>
</organism>
<dbReference type="Gene3D" id="3.30.300.30">
    <property type="match status" value="1"/>
</dbReference>
<dbReference type="PANTHER" id="PTHR24096">
    <property type="entry name" value="LONG-CHAIN-FATTY-ACID--COA LIGASE"/>
    <property type="match status" value="1"/>
</dbReference>
<comment type="subcellular location">
    <subcellularLocation>
        <location evidence="1">Peroxisome</location>
    </subcellularLocation>
</comment>
<dbReference type="Gene3D" id="3.40.50.12780">
    <property type="entry name" value="N-terminal domain of ligase-like"/>
    <property type="match status" value="1"/>
</dbReference>
<feature type="domain" description="AMP-dependent synthetase/ligase" evidence="5">
    <location>
        <begin position="29"/>
        <end position="389"/>
    </location>
</feature>
<dbReference type="EMBL" id="GBHO01007330">
    <property type="protein sequence ID" value="JAG36274.1"/>
    <property type="molecule type" value="Transcribed_RNA"/>
</dbReference>
<keyword evidence="4" id="KW-0576">Peroxisome</keyword>
<evidence type="ECO:0000313" key="10">
    <source>
        <dbReference type="EMBL" id="JAG33389.1"/>
    </source>
</evidence>
<dbReference type="SUPFAM" id="SSF56801">
    <property type="entry name" value="Acetyl-CoA synthetase-like"/>
    <property type="match status" value="1"/>
</dbReference>
<sequence length="533" mass="59210">MSDHEFSSPQMTPVGTSNVPDYILLSIGKFKNRMAQIDSDTKRSITFEEIVGKVINLEKKLSNAGIKKGDVVAIISKNTIEIPWIILGSLAARGVCAMINPASTARELQHFITLIRPKIVFAPTVTSDQMRVLSDCESVECIFSRSSVFSSDKCQDYEYLLDEMSSNLVRSKHKTLFTPTLSDTAFLLSSSGTTGLPKAVVLSHRNVIAALELSGSFMRYDGVALGLMPFYHAFGLGLMLMALCEGSTMVTIPKFGMNSFLKTVYSFQITHLYLVPSLLISLGKSELVRPDDLLSVKEVLTGAGPITLEQQRSLKNKLPPTARIFHSYGMTETTFIVTFGEMREDKPNSIGRLASGLKAKIVKENGDLAVDFEVGELQVRGQAVFCGYLLNDEATKEALDEMRWLHTGDLVMRDNDGYYFHIERRKQMIKYQGYQISPTEIEMLLLQHDSIEDAAVVGVEHDVYGEVPSALVVKREGYELTECAVMKIVKEGLSPYKQLRGGVKFVDTIPKTCSGKVKRALLKQMCYNEVLVE</sequence>
<dbReference type="EMBL" id="GBHO01043340">
    <property type="protein sequence ID" value="JAG00264.1"/>
    <property type="molecule type" value="Transcribed_RNA"/>
</dbReference>
<evidence type="ECO:0000313" key="7">
    <source>
        <dbReference type="EMBL" id="JAG00264.1"/>
    </source>
</evidence>
<evidence type="ECO:0000313" key="12">
    <source>
        <dbReference type="EMBL" id="JAG36276.1"/>
    </source>
</evidence>
<name>A0A0A9YVM6_LYGHE</name>
<protein>
    <submittedName>
        <fullName evidence="11">4-coumarate--CoA ligase-like 7</fullName>
    </submittedName>
</protein>
<gene>
    <name evidence="11" type="primary">4CLL7_5</name>
    <name evidence="8" type="synonym">4CLL7_0</name>
    <name evidence="7" type="synonym">4CLL7_1</name>
    <name evidence="10" type="synonym">4CLL7_2</name>
    <name evidence="12" type="synonym">4CLL7_3</name>
    <name evidence="9" type="synonym">4CLL7_4</name>
    <name evidence="11" type="ORF">CM83_77000</name>
    <name evidence="9" type="ORF">CM83_77002</name>
    <name evidence="12" type="ORF">CM83_77004</name>
    <name evidence="10" type="ORF">CM83_77006</name>
    <name evidence="7" type="ORF">CM83_77008</name>
    <name evidence="8" type="ORF">CM83_77010</name>
</gene>
<evidence type="ECO:0000313" key="11">
    <source>
        <dbReference type="EMBL" id="JAG36274.1"/>
    </source>
</evidence>
<dbReference type="EMBL" id="GBHO01010215">
    <property type="protein sequence ID" value="JAG33389.1"/>
    <property type="molecule type" value="Transcribed_RNA"/>
</dbReference>
<accession>A0A0A9YVM6</accession>
<dbReference type="Pfam" id="PF00501">
    <property type="entry name" value="AMP-binding"/>
    <property type="match status" value="1"/>
</dbReference>
<reference evidence="11" key="1">
    <citation type="journal article" date="2014" name="PLoS ONE">
        <title>Transcriptome-Based Identification of ABC Transporters in the Western Tarnished Plant Bug Lygus hesperus.</title>
        <authorList>
            <person name="Hull J.J."/>
            <person name="Chaney K."/>
            <person name="Geib S.M."/>
            <person name="Fabrick J.A."/>
            <person name="Brent C.S."/>
            <person name="Walsh D."/>
            <person name="Lavine L.C."/>
        </authorList>
    </citation>
    <scope>NUCLEOTIDE SEQUENCE</scope>
</reference>
<evidence type="ECO:0000313" key="9">
    <source>
        <dbReference type="EMBL" id="JAG00278.1"/>
    </source>
</evidence>
<evidence type="ECO:0000256" key="3">
    <source>
        <dbReference type="ARBA" id="ARBA00022598"/>
    </source>
</evidence>
<reference evidence="11" key="2">
    <citation type="submission" date="2014-07" db="EMBL/GenBank/DDBJ databases">
        <authorList>
            <person name="Hull J."/>
        </authorList>
    </citation>
    <scope>NUCLEOTIDE SEQUENCE</scope>
</reference>
<dbReference type="InterPro" id="IPR045851">
    <property type="entry name" value="AMP-bd_C_sf"/>
</dbReference>
<proteinExistence type="inferred from homology"/>
<evidence type="ECO:0000259" key="5">
    <source>
        <dbReference type="Pfam" id="PF00501"/>
    </source>
</evidence>
<dbReference type="EMBL" id="GBHO01043333">
    <property type="protein sequence ID" value="JAG00271.1"/>
    <property type="molecule type" value="Transcribed_RNA"/>
</dbReference>
<dbReference type="InterPro" id="IPR025110">
    <property type="entry name" value="AMP-bd_C"/>
</dbReference>
<evidence type="ECO:0000256" key="4">
    <source>
        <dbReference type="ARBA" id="ARBA00023140"/>
    </source>
</evidence>
<dbReference type="InterPro" id="IPR042099">
    <property type="entry name" value="ANL_N_sf"/>
</dbReference>
<comment type="similarity">
    <text evidence="2">Belongs to the ATP-dependent AMP-binding enzyme family.</text>
</comment>
<evidence type="ECO:0000256" key="2">
    <source>
        <dbReference type="ARBA" id="ARBA00006432"/>
    </source>
</evidence>
<evidence type="ECO:0000313" key="8">
    <source>
        <dbReference type="EMBL" id="JAG00271.1"/>
    </source>
</evidence>
<feature type="domain" description="AMP-binding enzyme C-terminal" evidence="6">
    <location>
        <begin position="440"/>
        <end position="516"/>
    </location>
</feature>
<dbReference type="Pfam" id="PF13193">
    <property type="entry name" value="AMP-binding_C"/>
    <property type="match status" value="1"/>
</dbReference>
<dbReference type="EMBL" id="GBHO01043326">
    <property type="protein sequence ID" value="JAG00278.1"/>
    <property type="molecule type" value="Transcribed_RNA"/>
</dbReference>
<dbReference type="AlphaFoldDB" id="A0A0A9YVM6"/>
<dbReference type="GO" id="GO:0005777">
    <property type="term" value="C:peroxisome"/>
    <property type="evidence" value="ECO:0007669"/>
    <property type="project" value="UniProtKB-SubCell"/>
</dbReference>